<keyword evidence="2" id="KW-0808">Transferase</keyword>
<protein>
    <recommendedName>
        <fullName evidence="4">O-methyltransferase C-terminal domain-containing protein</fullName>
    </recommendedName>
</protein>
<evidence type="ECO:0000256" key="3">
    <source>
        <dbReference type="ARBA" id="ARBA00022691"/>
    </source>
</evidence>
<evidence type="ECO:0000313" key="5">
    <source>
        <dbReference type="EMBL" id="KAL2050988.1"/>
    </source>
</evidence>
<dbReference type="PANTHER" id="PTHR43712:SF2">
    <property type="entry name" value="O-METHYLTRANSFERASE CICE"/>
    <property type="match status" value="1"/>
</dbReference>
<organism evidence="5 6">
    <name type="scientific">Lepraria finkii</name>
    <dbReference type="NCBI Taxonomy" id="1340010"/>
    <lineage>
        <taxon>Eukaryota</taxon>
        <taxon>Fungi</taxon>
        <taxon>Dikarya</taxon>
        <taxon>Ascomycota</taxon>
        <taxon>Pezizomycotina</taxon>
        <taxon>Lecanoromycetes</taxon>
        <taxon>OSLEUM clade</taxon>
        <taxon>Lecanoromycetidae</taxon>
        <taxon>Lecanorales</taxon>
        <taxon>Lecanorineae</taxon>
        <taxon>Stereocaulaceae</taxon>
        <taxon>Lepraria</taxon>
    </lineage>
</organism>
<sequence length="289" mass="32653">MYSYLDIYTVSDRLLRYLLGPKGHSYDVCETSFQEALGTAKPRWDWLAERVSPKEITNDGIGYPGVPDPKNWLYLSPDADGKIPRPELDTFSLAMVGGGKVSAASDPFDYPWRDLPQGATVVDVGGGVGGFLIQLLSAYPHLKCICQDRAEVIKQARENFWPQTAPKLLQNGHVDLQVHDFFDRTPCTTRLVRHLLHRHSLRPPPLLTPKSRTLICDQVMNTTYGCAELATAPYPLPANYGYYTRYCHLRDISLMTSINGIERTPLEFKSIIEKAGLRLEKIWETRSLQ</sequence>
<dbReference type="Proteomes" id="UP001590951">
    <property type="component" value="Unassembled WGS sequence"/>
</dbReference>
<dbReference type="Pfam" id="PF00891">
    <property type="entry name" value="Methyltransf_2"/>
    <property type="match status" value="1"/>
</dbReference>
<feature type="domain" description="O-methyltransferase C-terminal" evidence="4">
    <location>
        <begin position="119"/>
        <end position="186"/>
    </location>
</feature>
<keyword evidence="1" id="KW-0489">Methyltransferase</keyword>
<dbReference type="PANTHER" id="PTHR43712">
    <property type="entry name" value="PUTATIVE (AFU_ORTHOLOGUE AFUA_4G14580)-RELATED"/>
    <property type="match status" value="1"/>
</dbReference>
<name>A0ABR4B0Q2_9LECA</name>
<dbReference type="InterPro" id="IPR001077">
    <property type="entry name" value="COMT_C"/>
</dbReference>
<proteinExistence type="predicted"/>
<evidence type="ECO:0000313" key="6">
    <source>
        <dbReference type="Proteomes" id="UP001590951"/>
    </source>
</evidence>
<dbReference type="Gene3D" id="3.40.50.150">
    <property type="entry name" value="Vaccinia Virus protein VP39"/>
    <property type="match status" value="1"/>
</dbReference>
<accession>A0ABR4B0Q2</accession>
<dbReference type="InterPro" id="IPR029063">
    <property type="entry name" value="SAM-dependent_MTases_sf"/>
</dbReference>
<gene>
    <name evidence="5" type="ORF">ABVK25_008734</name>
</gene>
<comment type="caution">
    <text evidence="5">The sequence shown here is derived from an EMBL/GenBank/DDBJ whole genome shotgun (WGS) entry which is preliminary data.</text>
</comment>
<evidence type="ECO:0000259" key="4">
    <source>
        <dbReference type="Pfam" id="PF00891"/>
    </source>
</evidence>
<dbReference type="InterPro" id="IPR016461">
    <property type="entry name" value="COMT-like"/>
</dbReference>
<dbReference type="EMBL" id="JBHFEH010000040">
    <property type="protein sequence ID" value="KAL2050988.1"/>
    <property type="molecule type" value="Genomic_DNA"/>
</dbReference>
<dbReference type="SUPFAM" id="SSF53335">
    <property type="entry name" value="S-adenosyl-L-methionine-dependent methyltransferases"/>
    <property type="match status" value="1"/>
</dbReference>
<evidence type="ECO:0000256" key="1">
    <source>
        <dbReference type="ARBA" id="ARBA00022603"/>
    </source>
</evidence>
<reference evidence="5 6" key="1">
    <citation type="submission" date="2024-09" db="EMBL/GenBank/DDBJ databases">
        <title>Rethinking Asexuality: The Enigmatic Case of Functional Sexual Genes in Lepraria (Stereocaulaceae).</title>
        <authorList>
            <person name="Doellman M."/>
            <person name="Sun Y."/>
            <person name="Barcenas-Pena A."/>
            <person name="Lumbsch H.T."/>
            <person name="Grewe F."/>
        </authorList>
    </citation>
    <scope>NUCLEOTIDE SEQUENCE [LARGE SCALE GENOMIC DNA]</scope>
    <source>
        <strain evidence="5 6">Grewe 0041</strain>
    </source>
</reference>
<dbReference type="PROSITE" id="PS51683">
    <property type="entry name" value="SAM_OMT_II"/>
    <property type="match status" value="1"/>
</dbReference>
<keyword evidence="3" id="KW-0949">S-adenosyl-L-methionine</keyword>
<keyword evidence="6" id="KW-1185">Reference proteome</keyword>
<evidence type="ECO:0000256" key="2">
    <source>
        <dbReference type="ARBA" id="ARBA00022679"/>
    </source>
</evidence>